<feature type="transmembrane region" description="Helical" evidence="1">
    <location>
        <begin position="124"/>
        <end position="142"/>
    </location>
</feature>
<sequence>MNKLISRRGIILIIIPLFVVFLQGFLRFVLKHDFNTLGITLGALGLGQMLPFFYFDHFIANKVLAVAPSYKMNTDELQISYKVKGNVNPEEIDKVKNWFIIAMFVSLALFLITIYLGLSGEIEWHVFFGGLSCIISWILLVFKW</sequence>
<feature type="transmembrane region" description="Helical" evidence="1">
    <location>
        <begin position="98"/>
        <end position="118"/>
    </location>
</feature>
<proteinExistence type="predicted"/>
<dbReference type="AlphaFoldDB" id="A0A7G5XB24"/>
<protein>
    <submittedName>
        <fullName evidence="2">Uncharacterized protein</fullName>
    </submittedName>
</protein>
<evidence type="ECO:0000313" key="2">
    <source>
        <dbReference type="EMBL" id="QNA42677.1"/>
    </source>
</evidence>
<dbReference type="KEGG" id="lacs:H4075_11210"/>
<organism evidence="2 3">
    <name type="scientific">Lacibacter sediminis</name>
    <dbReference type="NCBI Taxonomy" id="2760713"/>
    <lineage>
        <taxon>Bacteria</taxon>
        <taxon>Pseudomonadati</taxon>
        <taxon>Bacteroidota</taxon>
        <taxon>Chitinophagia</taxon>
        <taxon>Chitinophagales</taxon>
        <taxon>Chitinophagaceae</taxon>
        <taxon>Lacibacter</taxon>
    </lineage>
</organism>
<feature type="transmembrane region" description="Helical" evidence="1">
    <location>
        <begin position="9"/>
        <end position="30"/>
    </location>
</feature>
<keyword evidence="1" id="KW-1133">Transmembrane helix</keyword>
<reference evidence="3" key="1">
    <citation type="submission" date="2020-08" db="EMBL/GenBank/DDBJ databases">
        <title>Lacibacter sp. S13-6-6 genome sequencing.</title>
        <authorList>
            <person name="Jin L."/>
        </authorList>
    </citation>
    <scope>NUCLEOTIDE SEQUENCE [LARGE SCALE GENOMIC DNA]</scope>
    <source>
        <strain evidence="3">S13-6-6</strain>
    </source>
</reference>
<name>A0A7G5XB24_9BACT</name>
<evidence type="ECO:0000313" key="3">
    <source>
        <dbReference type="Proteomes" id="UP000515344"/>
    </source>
</evidence>
<accession>A0A7G5XB24</accession>
<gene>
    <name evidence="2" type="ORF">H4075_11210</name>
</gene>
<keyword evidence="1" id="KW-0812">Transmembrane</keyword>
<keyword evidence="1" id="KW-0472">Membrane</keyword>
<evidence type="ECO:0000256" key="1">
    <source>
        <dbReference type="SAM" id="Phobius"/>
    </source>
</evidence>
<feature type="transmembrane region" description="Helical" evidence="1">
    <location>
        <begin position="36"/>
        <end position="55"/>
    </location>
</feature>
<dbReference type="Proteomes" id="UP000515344">
    <property type="component" value="Chromosome"/>
</dbReference>
<dbReference type="RefSeq" id="WP_182800943.1">
    <property type="nucleotide sequence ID" value="NZ_CP060007.1"/>
</dbReference>
<dbReference type="EMBL" id="CP060007">
    <property type="protein sequence ID" value="QNA42677.1"/>
    <property type="molecule type" value="Genomic_DNA"/>
</dbReference>
<keyword evidence="3" id="KW-1185">Reference proteome</keyword>